<keyword evidence="3" id="KW-0548">Nucleotidyltransferase</keyword>
<dbReference type="InterPro" id="IPR011051">
    <property type="entry name" value="RmlC_Cupin_sf"/>
</dbReference>
<dbReference type="InterPro" id="IPR029044">
    <property type="entry name" value="Nucleotide-diphossugar_trans"/>
</dbReference>
<dbReference type="GO" id="GO:0009298">
    <property type="term" value="P:GDP-mannose biosynthetic process"/>
    <property type="evidence" value="ECO:0007669"/>
    <property type="project" value="TreeGrafter"/>
</dbReference>
<name>C4V650_9FIRM</name>
<dbReference type="PANTHER" id="PTHR46390">
    <property type="entry name" value="MANNOSE-1-PHOSPHATE GUANYLYLTRANSFERASE"/>
    <property type="match status" value="1"/>
</dbReference>
<dbReference type="HOGENOM" id="CLU_035527_1_0_9"/>
<keyword evidence="4" id="KW-1185">Reference proteome</keyword>
<organism evidence="3 4">
    <name type="scientific">Selenomonas flueggei ATCC 43531</name>
    <dbReference type="NCBI Taxonomy" id="638302"/>
    <lineage>
        <taxon>Bacteria</taxon>
        <taxon>Bacillati</taxon>
        <taxon>Bacillota</taxon>
        <taxon>Negativicutes</taxon>
        <taxon>Selenomonadales</taxon>
        <taxon>Selenomonadaceae</taxon>
        <taxon>Selenomonas</taxon>
    </lineage>
</organism>
<sequence length="440" mass="48795">MHIVLLSGGSGKRLWPLSNDIRSKQFIPFFRQNDGSRCSMAQRVCGQVRRMMPLADITIATSKAQVSVLRNQLGDAVDICVEPCRRDTFPAAALVSAYLHDVKGIKENEAVAVCPVDPYVEDRYFAAVGQLTQLAETGAAELMLMGIEPTYPSEKYGYILPQDKERVSHVLSFREKPDEAAAQRYIDEGALWNSGVFAYRLGYVLTQARQLLGCSDYEGLLSAYESFEKISFDYAVAEHETNISVLRYGGTWKDLGTWNTLTEIMEETVLGNVVLDDMCRNTHVVNEMDVPVLVMGAQHLIVAASPEGILVADKASSSHMKPYVERISQPVMFAEKSWGSFRIIDVEEESLTIKVTLNAGHAMNYHSHAHRREIWNVVSGCGTVLLDGVAHSAAAGDVIDIPAGMKHKISARERMVVIEVQIGSSISKEDKIKWTEEHRG</sequence>
<dbReference type="InterPro" id="IPR051161">
    <property type="entry name" value="Mannose-6P_isomerase_type2"/>
</dbReference>
<comment type="caution">
    <text evidence="3">The sequence shown here is derived from an EMBL/GenBank/DDBJ whole genome shotgun (WGS) entry which is preliminary data.</text>
</comment>
<dbReference type="STRING" id="638302.HMPREF0908_1950"/>
<dbReference type="GO" id="GO:0004475">
    <property type="term" value="F:mannose-1-phosphate guanylyltransferase (GTP) activity"/>
    <property type="evidence" value="ECO:0007669"/>
    <property type="project" value="TreeGrafter"/>
</dbReference>
<evidence type="ECO:0000259" key="1">
    <source>
        <dbReference type="Pfam" id="PF00483"/>
    </source>
</evidence>
<feature type="domain" description="Nucleotidyl transferase" evidence="1">
    <location>
        <begin position="4"/>
        <end position="267"/>
    </location>
</feature>
<dbReference type="Proteomes" id="UP000005309">
    <property type="component" value="Unassembled WGS sequence"/>
</dbReference>
<dbReference type="SUPFAM" id="SSF53448">
    <property type="entry name" value="Nucleotide-diphospho-sugar transferases"/>
    <property type="match status" value="1"/>
</dbReference>
<evidence type="ECO:0000313" key="3">
    <source>
        <dbReference type="EMBL" id="EEQ47648.1"/>
    </source>
</evidence>
<dbReference type="Gene3D" id="3.90.550.10">
    <property type="entry name" value="Spore Coat Polysaccharide Biosynthesis Protein SpsA, Chain A"/>
    <property type="match status" value="1"/>
</dbReference>
<dbReference type="Pfam" id="PF00483">
    <property type="entry name" value="NTP_transferase"/>
    <property type="match status" value="1"/>
</dbReference>
<dbReference type="Pfam" id="PF01050">
    <property type="entry name" value="MannoseP_isomer"/>
    <property type="match status" value="1"/>
</dbReference>
<dbReference type="InterPro" id="IPR001538">
    <property type="entry name" value="Man6P_isomerase-2_C"/>
</dbReference>
<keyword evidence="3" id="KW-0808">Transferase</keyword>
<dbReference type="InterPro" id="IPR005835">
    <property type="entry name" value="NTP_transferase_dom"/>
</dbReference>
<evidence type="ECO:0000259" key="2">
    <source>
        <dbReference type="Pfam" id="PF01050"/>
    </source>
</evidence>
<dbReference type="EMBL" id="ACLA01000033">
    <property type="protein sequence ID" value="EEQ47648.1"/>
    <property type="molecule type" value="Genomic_DNA"/>
</dbReference>
<dbReference type="CDD" id="cd02213">
    <property type="entry name" value="cupin_PMI_typeII_C"/>
    <property type="match status" value="1"/>
</dbReference>
<dbReference type="PANTHER" id="PTHR46390:SF1">
    <property type="entry name" value="MANNOSE-1-PHOSPHATE GUANYLYLTRANSFERASE"/>
    <property type="match status" value="1"/>
</dbReference>
<accession>C4V650</accession>
<dbReference type="eggNOG" id="COG0836">
    <property type="taxonomic scope" value="Bacteria"/>
</dbReference>
<dbReference type="GO" id="GO:0016853">
    <property type="term" value="F:isomerase activity"/>
    <property type="evidence" value="ECO:0007669"/>
    <property type="project" value="UniProtKB-KW"/>
</dbReference>
<dbReference type="InterPro" id="IPR014710">
    <property type="entry name" value="RmlC-like_jellyroll"/>
</dbReference>
<feature type="domain" description="Mannose-6-phosphate isomerase type II C-terminal" evidence="2">
    <location>
        <begin position="336"/>
        <end position="432"/>
    </location>
</feature>
<dbReference type="OrthoDB" id="9806359at2"/>
<dbReference type="SUPFAM" id="SSF51182">
    <property type="entry name" value="RmlC-like cupins"/>
    <property type="match status" value="1"/>
</dbReference>
<dbReference type="GO" id="GO:0005976">
    <property type="term" value="P:polysaccharide metabolic process"/>
    <property type="evidence" value="ECO:0007669"/>
    <property type="project" value="InterPro"/>
</dbReference>
<dbReference type="eggNOG" id="COG0662">
    <property type="taxonomic scope" value="Bacteria"/>
</dbReference>
<dbReference type="Gene3D" id="2.60.120.10">
    <property type="entry name" value="Jelly Rolls"/>
    <property type="match status" value="1"/>
</dbReference>
<proteinExistence type="predicted"/>
<keyword evidence="3" id="KW-0413">Isomerase</keyword>
<protein>
    <submittedName>
        <fullName evidence="3">Putative mannose-1-phosphate guanylyltransferase/mannose-6-phosphate isomerase</fullName>
    </submittedName>
</protein>
<dbReference type="AlphaFoldDB" id="C4V650"/>
<gene>
    <name evidence="3" type="ORF">HMPREF0908_1950</name>
</gene>
<evidence type="ECO:0000313" key="4">
    <source>
        <dbReference type="Proteomes" id="UP000005309"/>
    </source>
</evidence>
<dbReference type="RefSeq" id="WP_006691077.1">
    <property type="nucleotide sequence ID" value="NZ_GG694008.1"/>
</dbReference>
<reference evidence="3 4" key="1">
    <citation type="submission" date="2009-04" db="EMBL/GenBank/DDBJ databases">
        <authorList>
            <person name="Qin X."/>
            <person name="Bachman B."/>
            <person name="Battles P."/>
            <person name="Bell A."/>
            <person name="Bess C."/>
            <person name="Bickham C."/>
            <person name="Chaboub L."/>
            <person name="Chen D."/>
            <person name="Coyle M."/>
            <person name="Deiros D.R."/>
            <person name="Dinh H."/>
            <person name="Forbes L."/>
            <person name="Fowler G."/>
            <person name="Francisco L."/>
            <person name="Fu Q."/>
            <person name="Gubbala S."/>
            <person name="Hale W."/>
            <person name="Han Y."/>
            <person name="Hemphill L."/>
            <person name="Highlander S.K."/>
            <person name="Hirani K."/>
            <person name="Hogues M."/>
            <person name="Jackson L."/>
            <person name="Jakkamsetti A."/>
            <person name="Javaid M."/>
            <person name="Jiang H."/>
            <person name="Korchina V."/>
            <person name="Kovar C."/>
            <person name="Lara F."/>
            <person name="Lee S."/>
            <person name="Mata R."/>
            <person name="Mathew T."/>
            <person name="Moen C."/>
            <person name="Morales K."/>
            <person name="Munidasa M."/>
            <person name="Nazareth L."/>
            <person name="Ngo R."/>
            <person name="Nguyen L."/>
            <person name="Okwuonu G."/>
            <person name="Ongeri F."/>
            <person name="Patil S."/>
            <person name="Petrosino J."/>
            <person name="Pham C."/>
            <person name="Pham P."/>
            <person name="Pu L.-L."/>
            <person name="Puazo M."/>
            <person name="Raj R."/>
            <person name="Reid J."/>
            <person name="Rouhana J."/>
            <person name="Saada N."/>
            <person name="Shang Y."/>
            <person name="Simmons D."/>
            <person name="Thornton R."/>
            <person name="Warren J."/>
            <person name="Weissenberger G."/>
            <person name="Zhang J."/>
            <person name="Zhang L."/>
            <person name="Zhou C."/>
            <person name="Zhu D."/>
            <person name="Muzny D."/>
            <person name="Worley K."/>
            <person name="Gibbs R."/>
        </authorList>
    </citation>
    <scope>NUCLEOTIDE SEQUENCE [LARGE SCALE GENOMIC DNA]</scope>
    <source>
        <strain evidence="3 4">ATCC 43531</strain>
    </source>
</reference>